<keyword evidence="1" id="KW-1185">Reference proteome</keyword>
<name>A0AC58H3I9_DANRE</name>
<organism evidence="1 2">
    <name type="scientific">Danio rerio</name>
    <name type="common">Zebrafish</name>
    <name type="synonym">Brachydanio rerio</name>
    <dbReference type="NCBI Taxonomy" id="7955"/>
    <lineage>
        <taxon>Eukaryota</taxon>
        <taxon>Metazoa</taxon>
        <taxon>Chordata</taxon>
        <taxon>Craniata</taxon>
        <taxon>Vertebrata</taxon>
        <taxon>Euteleostomi</taxon>
        <taxon>Actinopterygii</taxon>
        <taxon>Neopterygii</taxon>
        <taxon>Teleostei</taxon>
        <taxon>Ostariophysi</taxon>
        <taxon>Cypriniformes</taxon>
        <taxon>Danionidae</taxon>
        <taxon>Danioninae</taxon>
        <taxon>Danio</taxon>
    </lineage>
</organism>
<evidence type="ECO:0000313" key="1">
    <source>
        <dbReference type="Proteomes" id="UP000000437"/>
    </source>
</evidence>
<dbReference type="RefSeq" id="XP_073776519.1">
    <property type="nucleotide sequence ID" value="XM_073920418.1"/>
</dbReference>
<protein>
    <submittedName>
        <fullName evidence="2">Inactive phospholipase D5-like isoform X1</fullName>
    </submittedName>
</protein>
<proteinExistence type="predicted"/>
<accession>A0AC58H3I9</accession>
<dbReference type="Proteomes" id="UP000000437">
    <property type="component" value="Chromosome 13"/>
</dbReference>
<evidence type="ECO:0000313" key="2">
    <source>
        <dbReference type="RefSeq" id="XP_073776519.1"/>
    </source>
</evidence>
<gene>
    <name evidence="2" type="primary">LOC108192002</name>
</gene>
<sequence length="482" mass="54415">MLVTHRRTGDQRCKARTRGAEEGHCCGSLVEGERRCGSLQSQHKCVVVFALVCCCAVLIALIFSAVDVWGDEEESFNEGQCGRSCRVLLLENIPEDVSLPYEDSVSLRSALGDLLDQARRSVEIVSPRWTLNSSDQTHLAQARQGQLLLHQLISLRSRSVSVRVVSGLSNSSELNTLARRGADVHYLNMKTLTKGELSSSFWIVDRKHLYMGSAGMDWRSLSTMKEFGLVLLDCSCLVADLHRVFSLYWQLQYKEFVPSLWSKKLSALTSRDQNLRLQLDDTEAQVYISTSPDVFCTRERTKDLEAISRVIQEAQSFIYISIPDYLPLLNRSQLRYWSGIDSMLREALLVKSGISVRVLVSCWTHTHPLTHNTLWSLQNLCFQTLSCSVEARFFSLPQPDTLNRSRFVLTDTSLYIGSQSWMGSEFVSSAGVGLVIRQQQQGNSSSVLQRIRAVFDRDWHSQYSRPLHTTHSPACTAHTHSD</sequence>
<reference evidence="2" key="1">
    <citation type="submission" date="2025-08" db="UniProtKB">
        <authorList>
            <consortium name="RefSeq"/>
        </authorList>
    </citation>
    <scope>IDENTIFICATION</scope>
    <source>
        <strain evidence="2">Tuebingen</strain>
        <tissue evidence="2">Fibroblasts and whole tissue</tissue>
    </source>
</reference>